<dbReference type="STRING" id="1385521.N803_07640"/>
<dbReference type="OrthoDB" id="4843458at2"/>
<organism evidence="2 3">
    <name type="scientific">Knoellia subterranea KCTC 19937</name>
    <dbReference type="NCBI Taxonomy" id="1385521"/>
    <lineage>
        <taxon>Bacteria</taxon>
        <taxon>Bacillati</taxon>
        <taxon>Actinomycetota</taxon>
        <taxon>Actinomycetes</taxon>
        <taxon>Micrococcales</taxon>
        <taxon>Intrasporangiaceae</taxon>
        <taxon>Knoellia</taxon>
    </lineage>
</organism>
<feature type="transmembrane region" description="Helical" evidence="1">
    <location>
        <begin position="6"/>
        <end position="24"/>
    </location>
</feature>
<keyword evidence="1" id="KW-0812">Transmembrane</keyword>
<evidence type="ECO:0000313" key="2">
    <source>
        <dbReference type="EMBL" id="KGN38865.1"/>
    </source>
</evidence>
<evidence type="ECO:0000256" key="1">
    <source>
        <dbReference type="SAM" id="Phobius"/>
    </source>
</evidence>
<keyword evidence="1" id="KW-1133">Transmembrane helix</keyword>
<gene>
    <name evidence="2" type="ORF">N803_07640</name>
</gene>
<dbReference type="RefSeq" id="WP_035902986.1">
    <property type="nucleotide sequence ID" value="NZ_AVPK01000002.1"/>
</dbReference>
<name>A0A0A0JN38_9MICO</name>
<sequence>MTFVTILLWAVQGLVLLVGVYFLYRVATHGRRVRASGAPGFAAVQPGALSGTWNAVVTDEGSHPSFSGRRGHVRVDNGWIGFHADGSPQPTWIVPASQVRGGRNTMFAMSEVWLESAQTGRINLTVSHEHINGFVDNDFKDMRERRYAHEFLLMLGRHGAHVAP</sequence>
<comment type="caution">
    <text evidence="2">The sequence shown here is derived from an EMBL/GenBank/DDBJ whole genome shotgun (WGS) entry which is preliminary data.</text>
</comment>
<keyword evidence="3" id="KW-1185">Reference proteome</keyword>
<dbReference type="AlphaFoldDB" id="A0A0A0JN38"/>
<dbReference type="eggNOG" id="ENOG50320T0">
    <property type="taxonomic scope" value="Bacteria"/>
</dbReference>
<protein>
    <submittedName>
        <fullName evidence="2">Uncharacterized protein</fullName>
    </submittedName>
</protein>
<evidence type="ECO:0000313" key="3">
    <source>
        <dbReference type="Proteomes" id="UP000030011"/>
    </source>
</evidence>
<dbReference type="Proteomes" id="UP000030011">
    <property type="component" value="Unassembled WGS sequence"/>
</dbReference>
<dbReference type="EMBL" id="AVPK01000002">
    <property type="protein sequence ID" value="KGN38865.1"/>
    <property type="molecule type" value="Genomic_DNA"/>
</dbReference>
<accession>A0A0A0JN38</accession>
<keyword evidence="1" id="KW-0472">Membrane</keyword>
<reference evidence="2 3" key="1">
    <citation type="submission" date="2013-08" db="EMBL/GenBank/DDBJ databases">
        <title>The genome sequence of Knoellia subterranea.</title>
        <authorList>
            <person name="Zhu W."/>
            <person name="Wang G."/>
        </authorList>
    </citation>
    <scope>NUCLEOTIDE SEQUENCE [LARGE SCALE GENOMIC DNA]</scope>
    <source>
        <strain evidence="2 3">KCTC 19937</strain>
    </source>
</reference>
<proteinExistence type="predicted"/>